<evidence type="ECO:0000256" key="1">
    <source>
        <dbReference type="SAM" id="MobiDB-lite"/>
    </source>
</evidence>
<proteinExistence type="predicted"/>
<reference evidence="4" key="3">
    <citation type="submission" date="2025-04" db="UniProtKB">
        <authorList>
            <consortium name="RefSeq"/>
        </authorList>
    </citation>
    <scope>IDENTIFICATION</scope>
    <source>
        <strain evidence="4">CBS 304.34</strain>
    </source>
</reference>
<protein>
    <submittedName>
        <fullName evidence="2 4">Uncharacterized protein</fullName>
    </submittedName>
</protein>
<evidence type="ECO:0000313" key="2">
    <source>
        <dbReference type="EMBL" id="KAF2803083.1"/>
    </source>
</evidence>
<keyword evidence="3" id="KW-1185">Reference proteome</keyword>
<dbReference type="RefSeq" id="XP_033570047.1">
    <property type="nucleotide sequence ID" value="XM_033728573.1"/>
</dbReference>
<accession>A0A6A6Y3H9</accession>
<evidence type="ECO:0000313" key="3">
    <source>
        <dbReference type="Proteomes" id="UP000504636"/>
    </source>
</evidence>
<gene>
    <name evidence="2 4" type="ORF">BDZ99DRAFT_576347</name>
</gene>
<organism evidence="2">
    <name type="scientific">Mytilinidion resinicola</name>
    <dbReference type="NCBI Taxonomy" id="574789"/>
    <lineage>
        <taxon>Eukaryota</taxon>
        <taxon>Fungi</taxon>
        <taxon>Dikarya</taxon>
        <taxon>Ascomycota</taxon>
        <taxon>Pezizomycotina</taxon>
        <taxon>Dothideomycetes</taxon>
        <taxon>Pleosporomycetidae</taxon>
        <taxon>Mytilinidiales</taxon>
        <taxon>Mytilinidiaceae</taxon>
        <taxon>Mytilinidion</taxon>
    </lineage>
</organism>
<evidence type="ECO:0000313" key="4">
    <source>
        <dbReference type="RefSeq" id="XP_033570047.1"/>
    </source>
</evidence>
<feature type="region of interest" description="Disordered" evidence="1">
    <location>
        <begin position="95"/>
        <end position="138"/>
    </location>
</feature>
<reference evidence="4" key="2">
    <citation type="submission" date="2020-04" db="EMBL/GenBank/DDBJ databases">
        <authorList>
            <consortium name="NCBI Genome Project"/>
        </authorList>
    </citation>
    <scope>NUCLEOTIDE SEQUENCE</scope>
    <source>
        <strain evidence="4">CBS 304.34</strain>
    </source>
</reference>
<dbReference type="EMBL" id="MU003719">
    <property type="protein sequence ID" value="KAF2803083.1"/>
    <property type="molecule type" value="Genomic_DNA"/>
</dbReference>
<dbReference type="OrthoDB" id="10577542at2759"/>
<name>A0A6A6Y3H9_9PEZI</name>
<dbReference type="AlphaFoldDB" id="A0A6A6Y3H9"/>
<sequence>MGFGNGVSCGIIRAHGERQPTAVAIKSVKPSPRPVLVPSHRVPAKSMGLNIHATAIINQAHFWTGRANNKANIKRNATPAGQNTTEEKVKVVLSSGTGLVESDSNPDSYSSREATPPYTLPSQRVGPTKSRANSGASANGMLTSSKWVNLPSDSPKIAQIEVNADVKIETKFTFVEPLTPANYLSSVSADGLPLWDDDQDSEPEESEPIPHYPTKAVVMFYYEQGGQKGRKFSQPSKIVSDSTHLLDKVADPEEYFKWKAAYKDSPLGPKEYWDIVSYHEHAHQKRALTL</sequence>
<dbReference type="GeneID" id="54469466"/>
<dbReference type="Proteomes" id="UP000504636">
    <property type="component" value="Unplaced"/>
</dbReference>
<reference evidence="2 4" key="1">
    <citation type="journal article" date="2020" name="Stud. Mycol.">
        <title>101 Dothideomycetes genomes: a test case for predicting lifestyles and emergence of pathogens.</title>
        <authorList>
            <person name="Haridas S."/>
            <person name="Albert R."/>
            <person name="Binder M."/>
            <person name="Bloem J."/>
            <person name="Labutti K."/>
            <person name="Salamov A."/>
            <person name="Andreopoulos B."/>
            <person name="Baker S."/>
            <person name="Barry K."/>
            <person name="Bills G."/>
            <person name="Bluhm B."/>
            <person name="Cannon C."/>
            <person name="Castanera R."/>
            <person name="Culley D."/>
            <person name="Daum C."/>
            <person name="Ezra D."/>
            <person name="Gonzalez J."/>
            <person name="Henrissat B."/>
            <person name="Kuo A."/>
            <person name="Liang C."/>
            <person name="Lipzen A."/>
            <person name="Lutzoni F."/>
            <person name="Magnuson J."/>
            <person name="Mondo S."/>
            <person name="Nolan M."/>
            <person name="Ohm R."/>
            <person name="Pangilinan J."/>
            <person name="Park H.-J."/>
            <person name="Ramirez L."/>
            <person name="Alfaro M."/>
            <person name="Sun H."/>
            <person name="Tritt A."/>
            <person name="Yoshinaga Y."/>
            <person name="Zwiers L.-H."/>
            <person name="Turgeon B."/>
            <person name="Goodwin S."/>
            <person name="Spatafora J."/>
            <person name="Crous P."/>
            <person name="Grigoriev I."/>
        </authorList>
    </citation>
    <scope>NUCLEOTIDE SEQUENCE</scope>
    <source>
        <strain evidence="2 4">CBS 304.34</strain>
    </source>
</reference>
<feature type="compositionally biased region" description="Polar residues" evidence="1">
    <location>
        <begin position="95"/>
        <end position="113"/>
    </location>
</feature>